<reference evidence="6 7" key="1">
    <citation type="submission" date="2019-08" db="EMBL/GenBank/DDBJ databases">
        <title>Deep-cultivation of Planctomycetes and their phenomic and genomic characterization uncovers novel biology.</title>
        <authorList>
            <person name="Wiegand S."/>
            <person name="Jogler M."/>
            <person name="Boedeker C."/>
            <person name="Pinto D."/>
            <person name="Vollmers J."/>
            <person name="Rivas-Marin E."/>
            <person name="Kohn T."/>
            <person name="Peeters S.H."/>
            <person name="Heuer A."/>
            <person name="Rast P."/>
            <person name="Oberbeckmann S."/>
            <person name="Bunk B."/>
            <person name="Jeske O."/>
            <person name="Meyerdierks A."/>
            <person name="Storesund J.E."/>
            <person name="Kallscheuer N."/>
            <person name="Luecker S."/>
            <person name="Lage O.M."/>
            <person name="Pohl T."/>
            <person name="Merkel B.J."/>
            <person name="Hornburger P."/>
            <person name="Mueller R.-W."/>
            <person name="Bruemmer F."/>
            <person name="Labrenz M."/>
            <person name="Spormann A.M."/>
            <person name="Op den Camp H."/>
            <person name="Overmann J."/>
            <person name="Amann R."/>
            <person name="Jetten M.S.M."/>
            <person name="Mascher T."/>
            <person name="Medema M.H."/>
            <person name="Devos D.P."/>
            <person name="Kaster A.-K."/>
            <person name="Ovreas L."/>
            <person name="Rohde M."/>
            <person name="Galperin M.Y."/>
            <person name="Jogler C."/>
        </authorList>
    </citation>
    <scope>NUCLEOTIDE SEQUENCE [LARGE SCALE GENOMIC DNA]</scope>
    <source>
        <strain evidence="6 7">OJF2</strain>
    </source>
</reference>
<dbReference type="InterPro" id="IPR039425">
    <property type="entry name" value="RNA_pol_sigma-70-like"/>
</dbReference>
<accession>A0A5B9VVF4</accession>
<dbReference type="GO" id="GO:0016987">
    <property type="term" value="F:sigma factor activity"/>
    <property type="evidence" value="ECO:0007669"/>
    <property type="project" value="UniProtKB-KW"/>
</dbReference>
<dbReference type="PANTHER" id="PTHR43133:SF8">
    <property type="entry name" value="RNA POLYMERASE SIGMA FACTOR HI_1459-RELATED"/>
    <property type="match status" value="1"/>
</dbReference>
<dbReference type="InterPro" id="IPR007627">
    <property type="entry name" value="RNA_pol_sigma70_r2"/>
</dbReference>
<keyword evidence="1" id="KW-0805">Transcription regulation</keyword>
<evidence type="ECO:0000313" key="6">
    <source>
        <dbReference type="EMBL" id="QEH31690.1"/>
    </source>
</evidence>
<evidence type="ECO:0000256" key="3">
    <source>
        <dbReference type="ARBA" id="ARBA00023125"/>
    </source>
</evidence>
<dbReference type="GO" id="GO:0003677">
    <property type="term" value="F:DNA binding"/>
    <property type="evidence" value="ECO:0007669"/>
    <property type="project" value="UniProtKB-KW"/>
</dbReference>
<organism evidence="6 7">
    <name type="scientific">Aquisphaera giovannonii</name>
    <dbReference type="NCBI Taxonomy" id="406548"/>
    <lineage>
        <taxon>Bacteria</taxon>
        <taxon>Pseudomonadati</taxon>
        <taxon>Planctomycetota</taxon>
        <taxon>Planctomycetia</taxon>
        <taxon>Isosphaerales</taxon>
        <taxon>Isosphaeraceae</taxon>
        <taxon>Aquisphaera</taxon>
    </lineage>
</organism>
<evidence type="ECO:0000256" key="2">
    <source>
        <dbReference type="ARBA" id="ARBA00023082"/>
    </source>
</evidence>
<feature type="domain" description="RNA polymerase sigma-70 region 2" evidence="5">
    <location>
        <begin position="31"/>
        <end position="97"/>
    </location>
</feature>
<sequence length="210" mass="23848">MPHVDVGETRPSLLGDVADWADDRAWGDFRRQYAPLVEACSRALGLAGDEAAEMQQEAWITIARRMTTFVYDPGGSFRGWLWRVAWRQGLDFRSRRGAGRWLALDGRDEMAAWRAEDGAAREEEADDPAEFRRLHRMAARIQAAVRRRVQPKTWEAFWLLAVLGWDMDDVVRETGLPHASAYKAKERVLAALREEARRDPEASAAAGGRR</sequence>
<keyword evidence="4" id="KW-0804">Transcription</keyword>
<dbReference type="PANTHER" id="PTHR43133">
    <property type="entry name" value="RNA POLYMERASE ECF-TYPE SIGMA FACTO"/>
    <property type="match status" value="1"/>
</dbReference>
<dbReference type="RefSeq" id="WP_168221514.1">
    <property type="nucleotide sequence ID" value="NZ_CP042997.1"/>
</dbReference>
<dbReference type="SUPFAM" id="SSF88946">
    <property type="entry name" value="Sigma2 domain of RNA polymerase sigma factors"/>
    <property type="match status" value="1"/>
</dbReference>
<dbReference type="KEGG" id="agv:OJF2_01550"/>
<dbReference type="Proteomes" id="UP000324233">
    <property type="component" value="Chromosome"/>
</dbReference>
<evidence type="ECO:0000313" key="7">
    <source>
        <dbReference type="Proteomes" id="UP000324233"/>
    </source>
</evidence>
<dbReference type="Gene3D" id="1.10.1740.10">
    <property type="match status" value="1"/>
</dbReference>
<dbReference type="EMBL" id="CP042997">
    <property type="protein sequence ID" value="QEH31690.1"/>
    <property type="molecule type" value="Genomic_DNA"/>
</dbReference>
<dbReference type="Pfam" id="PF04542">
    <property type="entry name" value="Sigma70_r2"/>
    <property type="match status" value="1"/>
</dbReference>
<dbReference type="AlphaFoldDB" id="A0A5B9VVF4"/>
<keyword evidence="3" id="KW-0238">DNA-binding</keyword>
<evidence type="ECO:0000256" key="1">
    <source>
        <dbReference type="ARBA" id="ARBA00023015"/>
    </source>
</evidence>
<dbReference type="GO" id="GO:0006352">
    <property type="term" value="P:DNA-templated transcription initiation"/>
    <property type="evidence" value="ECO:0007669"/>
    <property type="project" value="InterPro"/>
</dbReference>
<evidence type="ECO:0000259" key="5">
    <source>
        <dbReference type="Pfam" id="PF04542"/>
    </source>
</evidence>
<evidence type="ECO:0000256" key="4">
    <source>
        <dbReference type="ARBA" id="ARBA00023163"/>
    </source>
</evidence>
<gene>
    <name evidence="6" type="ORF">OJF2_01550</name>
</gene>
<protein>
    <submittedName>
        <fullName evidence="6">Sigma-70 region 2</fullName>
    </submittedName>
</protein>
<keyword evidence="2" id="KW-0731">Sigma factor</keyword>
<keyword evidence="7" id="KW-1185">Reference proteome</keyword>
<dbReference type="InterPro" id="IPR013325">
    <property type="entry name" value="RNA_pol_sigma_r2"/>
</dbReference>
<proteinExistence type="predicted"/>
<name>A0A5B9VVF4_9BACT</name>